<comment type="caution">
    <text evidence="2">The sequence shown here is derived from an EMBL/GenBank/DDBJ whole genome shotgun (WGS) entry which is preliminary data.</text>
</comment>
<reference evidence="2 3" key="1">
    <citation type="journal article" date="2021" name="Plant Biotechnol. J.">
        <title>Multi-omics assisted identification of the key and species-specific regulatory components of drought-tolerant mechanisms in Gossypium stocksii.</title>
        <authorList>
            <person name="Yu D."/>
            <person name="Ke L."/>
            <person name="Zhang D."/>
            <person name="Wu Y."/>
            <person name="Sun Y."/>
            <person name="Mei J."/>
            <person name="Sun J."/>
            <person name="Sun Y."/>
        </authorList>
    </citation>
    <scope>NUCLEOTIDE SEQUENCE [LARGE SCALE GENOMIC DNA]</scope>
    <source>
        <strain evidence="3">cv. E1</strain>
        <tissue evidence="2">Leaf</tissue>
    </source>
</reference>
<feature type="compositionally biased region" description="Acidic residues" evidence="1">
    <location>
        <begin position="26"/>
        <end position="45"/>
    </location>
</feature>
<evidence type="ECO:0000256" key="1">
    <source>
        <dbReference type="SAM" id="MobiDB-lite"/>
    </source>
</evidence>
<proteinExistence type="predicted"/>
<evidence type="ECO:0000313" key="3">
    <source>
        <dbReference type="Proteomes" id="UP000828251"/>
    </source>
</evidence>
<keyword evidence="3" id="KW-1185">Reference proteome</keyword>
<evidence type="ECO:0000313" key="2">
    <source>
        <dbReference type="EMBL" id="KAH1114218.1"/>
    </source>
</evidence>
<feature type="region of interest" description="Disordered" evidence="1">
    <location>
        <begin position="1"/>
        <end position="63"/>
    </location>
</feature>
<feature type="compositionally biased region" description="Polar residues" evidence="1">
    <location>
        <begin position="47"/>
        <end position="63"/>
    </location>
</feature>
<dbReference type="AlphaFoldDB" id="A0A9D3W7S2"/>
<accession>A0A9D3W7S2</accession>
<dbReference type="Proteomes" id="UP000828251">
    <property type="component" value="Unassembled WGS sequence"/>
</dbReference>
<protein>
    <submittedName>
        <fullName evidence="2">Uncharacterized protein</fullName>
    </submittedName>
</protein>
<gene>
    <name evidence="2" type="ORF">J1N35_007596</name>
</gene>
<dbReference type="EMBL" id="JAIQCV010000003">
    <property type="protein sequence ID" value="KAH1114218.1"/>
    <property type="molecule type" value="Genomic_DNA"/>
</dbReference>
<sequence>MSYRRTDDLLLSTETHEGTSKPLLEWDNEGAVEEEDATEEKDTSEEQMTANVVDNESNLEPTI</sequence>
<feature type="compositionally biased region" description="Basic and acidic residues" evidence="1">
    <location>
        <begin position="1"/>
        <end position="19"/>
    </location>
</feature>
<organism evidence="2 3">
    <name type="scientific">Gossypium stocksii</name>
    <dbReference type="NCBI Taxonomy" id="47602"/>
    <lineage>
        <taxon>Eukaryota</taxon>
        <taxon>Viridiplantae</taxon>
        <taxon>Streptophyta</taxon>
        <taxon>Embryophyta</taxon>
        <taxon>Tracheophyta</taxon>
        <taxon>Spermatophyta</taxon>
        <taxon>Magnoliopsida</taxon>
        <taxon>eudicotyledons</taxon>
        <taxon>Gunneridae</taxon>
        <taxon>Pentapetalae</taxon>
        <taxon>rosids</taxon>
        <taxon>malvids</taxon>
        <taxon>Malvales</taxon>
        <taxon>Malvaceae</taxon>
        <taxon>Malvoideae</taxon>
        <taxon>Gossypium</taxon>
    </lineage>
</organism>
<name>A0A9D3W7S2_9ROSI</name>